<feature type="region of interest" description="Disordered" evidence="5">
    <location>
        <begin position="177"/>
        <end position="203"/>
    </location>
</feature>
<dbReference type="GO" id="GO:0005739">
    <property type="term" value="C:mitochondrion"/>
    <property type="evidence" value="ECO:0007669"/>
    <property type="project" value="TreeGrafter"/>
</dbReference>
<dbReference type="GO" id="GO:0050821">
    <property type="term" value="P:protein stabilization"/>
    <property type="evidence" value="ECO:0007669"/>
    <property type="project" value="TreeGrafter"/>
</dbReference>
<dbReference type="GO" id="GO:0030150">
    <property type="term" value="P:protein import into mitochondrial matrix"/>
    <property type="evidence" value="ECO:0007669"/>
    <property type="project" value="TreeGrafter"/>
</dbReference>
<dbReference type="InterPro" id="IPR024158">
    <property type="entry name" value="Mt_import_TIM15"/>
</dbReference>
<evidence type="ECO:0000256" key="1">
    <source>
        <dbReference type="ARBA" id="ARBA00022723"/>
    </source>
</evidence>
<dbReference type="PANTHER" id="PTHR20922">
    <property type="entry name" value="DNL-TYPE ZINC FINGER PROTEIN"/>
    <property type="match status" value="1"/>
</dbReference>
<reference evidence="8" key="1">
    <citation type="submission" date="2017-04" db="EMBL/GenBank/DDBJ databases">
        <title>Plasmodium gonderi genome.</title>
        <authorList>
            <person name="Arisue N."/>
            <person name="Honma H."/>
            <person name="Kawai S."/>
            <person name="Tougan T."/>
            <person name="Tanabe K."/>
            <person name="Horii T."/>
        </authorList>
    </citation>
    <scope>NUCLEOTIDE SEQUENCE [LARGE SCALE GENOMIC DNA]</scope>
    <source>
        <strain evidence="8">ATCC 30045</strain>
    </source>
</reference>
<feature type="region of interest" description="Disordered" evidence="5">
    <location>
        <begin position="128"/>
        <end position="158"/>
    </location>
</feature>
<dbReference type="Pfam" id="PF05180">
    <property type="entry name" value="zf-DNL"/>
    <property type="match status" value="1"/>
</dbReference>
<evidence type="ECO:0000313" key="8">
    <source>
        <dbReference type="Proteomes" id="UP000195521"/>
    </source>
</evidence>
<keyword evidence="8" id="KW-1185">Reference proteome</keyword>
<name>A0A1Y1JN95_PLAGO</name>
<feature type="compositionally biased region" description="Basic and acidic residues" evidence="5">
    <location>
        <begin position="189"/>
        <end position="203"/>
    </location>
</feature>
<dbReference type="RefSeq" id="XP_028545607.1">
    <property type="nucleotide sequence ID" value="XM_028689806.1"/>
</dbReference>
<dbReference type="GO" id="GO:0051087">
    <property type="term" value="F:protein-folding chaperone binding"/>
    <property type="evidence" value="ECO:0007669"/>
    <property type="project" value="TreeGrafter"/>
</dbReference>
<dbReference type="InterPro" id="IPR007853">
    <property type="entry name" value="Znf_DNL-typ"/>
</dbReference>
<keyword evidence="3" id="KW-0862">Zinc</keyword>
<proteinExistence type="predicted"/>
<accession>A0A1Y1JN95</accession>
<gene>
    <name evidence="7" type="ORF">PGO_132900</name>
</gene>
<feature type="domain" description="DNL-type" evidence="6">
    <location>
        <begin position="207"/>
        <end position="297"/>
    </location>
</feature>
<sequence length="297" mass="34145">MRKTVQRAVHTMTYTWSRKISEQIAQRENKIISGNAHSDYFPFPGGGWGNKFKNRFSLSTFRKEIHCKDKHLWFLDIRSGTNGTNESSGRRGVGNCRTSGKCIPFRIEQFGTLKKERNDREVCVYDDKNEEGSKTTPSSSHHVKTDEKNGSEYQNGNVQGGKIEECVSGLVQMNEDKKFPNNGDEMSIDDEHRTQNELETKQGNEKKSKEYMVLMFTCKICNKRSAKKFSKQAYNKGVVIIRCPSCENLHLISDQLGWFQEGKTNIEQILKDKGENVIKKFSYNNLLEIDDLLNAYK</sequence>
<dbReference type="GeneID" id="39749756"/>
<dbReference type="Proteomes" id="UP000195521">
    <property type="component" value="Unassembled WGS sequence"/>
</dbReference>
<comment type="caution">
    <text evidence="7">The sequence shown here is derived from an EMBL/GenBank/DDBJ whole genome shotgun (WGS) entry which is preliminary data.</text>
</comment>
<evidence type="ECO:0000313" key="7">
    <source>
        <dbReference type="EMBL" id="GAW83018.1"/>
    </source>
</evidence>
<keyword evidence="1" id="KW-0479">Metal-binding</keyword>
<protein>
    <recommendedName>
        <fullName evidence="6">DNL-type domain-containing protein</fullName>
    </recommendedName>
</protein>
<dbReference type="PANTHER" id="PTHR20922:SF13">
    <property type="entry name" value="DNL-TYPE ZINC FINGER PROTEIN"/>
    <property type="match status" value="1"/>
</dbReference>
<dbReference type="OrthoDB" id="512667at2759"/>
<evidence type="ECO:0000259" key="6">
    <source>
        <dbReference type="PROSITE" id="PS51501"/>
    </source>
</evidence>
<keyword evidence="2 4" id="KW-0863">Zinc-finger</keyword>
<dbReference type="PROSITE" id="PS51501">
    <property type="entry name" value="ZF_DNL"/>
    <property type="match status" value="1"/>
</dbReference>
<dbReference type="AlphaFoldDB" id="A0A1Y1JN95"/>
<organism evidence="7 8">
    <name type="scientific">Plasmodium gonderi</name>
    <dbReference type="NCBI Taxonomy" id="77519"/>
    <lineage>
        <taxon>Eukaryota</taxon>
        <taxon>Sar</taxon>
        <taxon>Alveolata</taxon>
        <taxon>Apicomplexa</taxon>
        <taxon>Aconoidasida</taxon>
        <taxon>Haemosporida</taxon>
        <taxon>Plasmodiidae</taxon>
        <taxon>Plasmodium</taxon>
        <taxon>Plasmodium (Plasmodium)</taxon>
    </lineage>
</organism>
<dbReference type="GO" id="GO:0006457">
    <property type="term" value="P:protein folding"/>
    <property type="evidence" value="ECO:0007669"/>
    <property type="project" value="TreeGrafter"/>
</dbReference>
<evidence type="ECO:0000256" key="4">
    <source>
        <dbReference type="PROSITE-ProRule" id="PRU00834"/>
    </source>
</evidence>
<evidence type="ECO:0000256" key="3">
    <source>
        <dbReference type="ARBA" id="ARBA00022833"/>
    </source>
</evidence>
<dbReference type="EMBL" id="BDQF01000014">
    <property type="protein sequence ID" value="GAW83018.1"/>
    <property type="molecule type" value="Genomic_DNA"/>
</dbReference>
<evidence type="ECO:0000256" key="2">
    <source>
        <dbReference type="ARBA" id="ARBA00022771"/>
    </source>
</evidence>
<dbReference type="GO" id="GO:0008270">
    <property type="term" value="F:zinc ion binding"/>
    <property type="evidence" value="ECO:0007669"/>
    <property type="project" value="UniProtKB-KW"/>
</dbReference>
<evidence type="ECO:0000256" key="5">
    <source>
        <dbReference type="SAM" id="MobiDB-lite"/>
    </source>
</evidence>